<protein>
    <submittedName>
        <fullName evidence="4">Aldehyde dehydrogenase family protein</fullName>
    </submittedName>
</protein>
<comment type="similarity">
    <text evidence="1">Belongs to the aldehyde dehydrogenase family.</text>
</comment>
<evidence type="ECO:0000259" key="3">
    <source>
        <dbReference type="Pfam" id="PF00171"/>
    </source>
</evidence>
<evidence type="ECO:0000256" key="1">
    <source>
        <dbReference type="ARBA" id="ARBA00009986"/>
    </source>
</evidence>
<dbReference type="KEGG" id="dtl:H8F01_02015"/>
<dbReference type="AlphaFoldDB" id="A0A7G8Q5B4"/>
<accession>A0A7G8Q5B4</accession>
<reference evidence="4 5" key="1">
    <citation type="submission" date="2020-08" db="EMBL/GenBank/DDBJ databases">
        <title>Dyella sp. G9 isolated from forest soil.</title>
        <authorList>
            <person name="Fu J."/>
            <person name="Qiu L."/>
        </authorList>
    </citation>
    <scope>NUCLEOTIDE SEQUENCE [LARGE SCALE GENOMIC DNA]</scope>
    <source>
        <strain evidence="4 5">G9</strain>
    </source>
</reference>
<dbReference type="PANTHER" id="PTHR42804:SF1">
    <property type="entry name" value="ALDEHYDE DEHYDROGENASE-RELATED"/>
    <property type="match status" value="1"/>
</dbReference>
<dbReference type="FunFam" id="3.40.605.10:FF:000007">
    <property type="entry name" value="NAD/NADP-dependent betaine aldehyde dehydrogenase"/>
    <property type="match status" value="1"/>
</dbReference>
<keyword evidence="2" id="KW-0560">Oxidoreductase</keyword>
<dbReference type="Gene3D" id="3.40.605.10">
    <property type="entry name" value="Aldehyde Dehydrogenase, Chain A, domain 1"/>
    <property type="match status" value="1"/>
</dbReference>
<dbReference type="CDD" id="cd07138">
    <property type="entry name" value="ALDH_CddD_SSP0762"/>
    <property type="match status" value="1"/>
</dbReference>
<name>A0A7G8Q5B4_9GAMM</name>
<dbReference type="FunFam" id="3.40.309.10:FF:000012">
    <property type="entry name" value="Betaine aldehyde dehydrogenase"/>
    <property type="match status" value="1"/>
</dbReference>
<sequence>MLTLDTFYIDGRWASPAPGATLMDVIDPATEAPIGKLAMGGEADVDRAVSAARKALASWSQTSQAERIALLERIVDAYQARFDDLAEAVCTEMGCPLPLSHELQAAMGLAHFRLTLKALRSFAFEHAQEQTLLVREPIGVAALITPWNWPLNQIVAKLAPALAAGCTVVLKPSEVTPLSARLLADVLHDAGVPAGVFNMVFGLGPVVGTAMARHPDVAMISITGSTRAGIDVAVNSAPTVKRVTQELGGKSPFIVLDDAELPAAISAGVLTCMSNSGQTCVAPTRMLVPRATYQEATVIAANTAHALQVGPPRDPASKLGPIAHRAQYEHVQQMIDKGINEGARLIAGGPGRPASLARGFYARPTIFADVSNDMAIAREEIFGPVLVMIPYDTEEDAIAIANDTPYGLAGYVWSGDAARALRVARRIRAGAVQINAAHIDLSAPFGGYKASGNGREFGHEGIGEFLEWKSIPGGVM</sequence>
<gene>
    <name evidence="4" type="ORF">H8F01_02015</name>
</gene>
<feature type="domain" description="Aldehyde dehydrogenase" evidence="3">
    <location>
        <begin position="18"/>
        <end position="471"/>
    </location>
</feature>
<keyword evidence="5" id="KW-1185">Reference proteome</keyword>
<dbReference type="EMBL" id="CP060412">
    <property type="protein sequence ID" value="QNK01972.1"/>
    <property type="molecule type" value="Genomic_DNA"/>
</dbReference>
<evidence type="ECO:0000313" key="5">
    <source>
        <dbReference type="Proteomes" id="UP000515873"/>
    </source>
</evidence>
<dbReference type="GO" id="GO:0016620">
    <property type="term" value="F:oxidoreductase activity, acting on the aldehyde or oxo group of donors, NAD or NADP as acceptor"/>
    <property type="evidence" value="ECO:0007669"/>
    <property type="project" value="InterPro"/>
</dbReference>
<dbReference type="InterPro" id="IPR016161">
    <property type="entry name" value="Ald_DH/histidinol_DH"/>
</dbReference>
<dbReference type="InterPro" id="IPR016163">
    <property type="entry name" value="Ald_DH_C"/>
</dbReference>
<evidence type="ECO:0000313" key="4">
    <source>
        <dbReference type="EMBL" id="QNK01972.1"/>
    </source>
</evidence>
<organism evidence="4 5">
    <name type="scientific">Dyella telluris</name>
    <dbReference type="NCBI Taxonomy" id="2763498"/>
    <lineage>
        <taxon>Bacteria</taxon>
        <taxon>Pseudomonadati</taxon>
        <taxon>Pseudomonadota</taxon>
        <taxon>Gammaproteobacteria</taxon>
        <taxon>Lysobacterales</taxon>
        <taxon>Rhodanobacteraceae</taxon>
        <taxon>Dyella</taxon>
    </lineage>
</organism>
<dbReference type="Pfam" id="PF00171">
    <property type="entry name" value="Aldedh"/>
    <property type="match status" value="1"/>
</dbReference>
<dbReference type="PANTHER" id="PTHR42804">
    <property type="entry name" value="ALDEHYDE DEHYDROGENASE"/>
    <property type="match status" value="1"/>
</dbReference>
<dbReference type="RefSeq" id="WP_187057430.1">
    <property type="nucleotide sequence ID" value="NZ_CP060412.1"/>
</dbReference>
<dbReference type="SUPFAM" id="SSF53720">
    <property type="entry name" value="ALDH-like"/>
    <property type="match status" value="1"/>
</dbReference>
<dbReference type="Proteomes" id="UP000515873">
    <property type="component" value="Chromosome"/>
</dbReference>
<dbReference type="InterPro" id="IPR016162">
    <property type="entry name" value="Ald_DH_N"/>
</dbReference>
<dbReference type="InterPro" id="IPR015590">
    <property type="entry name" value="Aldehyde_DH_dom"/>
</dbReference>
<dbReference type="Gene3D" id="3.40.309.10">
    <property type="entry name" value="Aldehyde Dehydrogenase, Chain A, domain 2"/>
    <property type="match status" value="1"/>
</dbReference>
<evidence type="ECO:0000256" key="2">
    <source>
        <dbReference type="ARBA" id="ARBA00023002"/>
    </source>
</evidence>
<proteinExistence type="inferred from homology"/>